<evidence type="ECO:0000256" key="2">
    <source>
        <dbReference type="ARBA" id="ARBA00022692"/>
    </source>
</evidence>
<evidence type="ECO:0000256" key="4">
    <source>
        <dbReference type="ARBA" id="ARBA00023136"/>
    </source>
</evidence>
<evidence type="ECO:0000256" key="3">
    <source>
        <dbReference type="ARBA" id="ARBA00022989"/>
    </source>
</evidence>
<feature type="transmembrane region" description="Helical" evidence="5">
    <location>
        <begin position="79"/>
        <end position="99"/>
    </location>
</feature>
<feature type="transmembrane region" description="Helical" evidence="5">
    <location>
        <begin position="12"/>
        <end position="32"/>
    </location>
</feature>
<feature type="transmembrane region" description="Helical" evidence="5">
    <location>
        <begin position="254"/>
        <end position="273"/>
    </location>
</feature>
<evidence type="ECO:0000256" key="1">
    <source>
        <dbReference type="ARBA" id="ARBA00004141"/>
    </source>
</evidence>
<keyword evidence="8" id="KW-1185">Reference proteome</keyword>
<dbReference type="Pfam" id="PF00083">
    <property type="entry name" value="Sugar_tr"/>
    <property type="match status" value="1"/>
</dbReference>
<feature type="transmembrane region" description="Helical" evidence="5">
    <location>
        <begin position="139"/>
        <end position="159"/>
    </location>
</feature>
<name>A0ABR3H3Q5_LOXSC</name>
<protein>
    <recommendedName>
        <fullName evidence="6">Major facilitator superfamily (MFS) profile domain-containing protein</fullName>
    </recommendedName>
</protein>
<dbReference type="InterPro" id="IPR020846">
    <property type="entry name" value="MFS_dom"/>
</dbReference>
<proteinExistence type="predicted"/>
<organism evidence="7 8">
    <name type="scientific">Loxostege sticticalis</name>
    <name type="common">Beet webworm moth</name>
    <dbReference type="NCBI Taxonomy" id="481309"/>
    <lineage>
        <taxon>Eukaryota</taxon>
        <taxon>Metazoa</taxon>
        <taxon>Ecdysozoa</taxon>
        <taxon>Arthropoda</taxon>
        <taxon>Hexapoda</taxon>
        <taxon>Insecta</taxon>
        <taxon>Pterygota</taxon>
        <taxon>Neoptera</taxon>
        <taxon>Endopterygota</taxon>
        <taxon>Lepidoptera</taxon>
        <taxon>Glossata</taxon>
        <taxon>Ditrysia</taxon>
        <taxon>Pyraloidea</taxon>
        <taxon>Crambidae</taxon>
        <taxon>Pyraustinae</taxon>
        <taxon>Loxostege</taxon>
    </lineage>
</organism>
<feature type="transmembrane region" description="Helical" evidence="5">
    <location>
        <begin position="293"/>
        <end position="313"/>
    </location>
</feature>
<comment type="subcellular location">
    <subcellularLocation>
        <location evidence="1">Membrane</location>
        <topology evidence="1">Multi-pass membrane protein</topology>
    </subcellularLocation>
</comment>
<dbReference type="InterPro" id="IPR036259">
    <property type="entry name" value="MFS_trans_sf"/>
</dbReference>
<feature type="transmembrane region" description="Helical" evidence="5">
    <location>
        <begin position="165"/>
        <end position="184"/>
    </location>
</feature>
<accession>A0ABR3H3Q5</accession>
<dbReference type="Gene3D" id="1.20.1250.20">
    <property type="entry name" value="MFS general substrate transporter like domains"/>
    <property type="match status" value="1"/>
</dbReference>
<evidence type="ECO:0000259" key="6">
    <source>
        <dbReference type="PROSITE" id="PS50850"/>
    </source>
</evidence>
<keyword evidence="3 5" id="KW-1133">Transmembrane helix</keyword>
<dbReference type="Proteomes" id="UP001549920">
    <property type="component" value="Unassembled WGS sequence"/>
</dbReference>
<dbReference type="PROSITE" id="PS50850">
    <property type="entry name" value="MFS"/>
    <property type="match status" value="1"/>
</dbReference>
<evidence type="ECO:0000313" key="7">
    <source>
        <dbReference type="EMBL" id="KAL0859392.1"/>
    </source>
</evidence>
<dbReference type="InterPro" id="IPR050549">
    <property type="entry name" value="MFS_Trehalose_Transporter"/>
</dbReference>
<feature type="transmembrane region" description="Helical" evidence="5">
    <location>
        <begin position="390"/>
        <end position="413"/>
    </location>
</feature>
<feature type="transmembrane region" description="Helical" evidence="5">
    <location>
        <begin position="419"/>
        <end position="441"/>
    </location>
</feature>
<dbReference type="SUPFAM" id="SSF103473">
    <property type="entry name" value="MFS general substrate transporter"/>
    <property type="match status" value="1"/>
</dbReference>
<feature type="transmembrane region" description="Helical" evidence="5">
    <location>
        <begin position="105"/>
        <end position="127"/>
    </location>
</feature>
<dbReference type="EMBL" id="JBEUOH010000027">
    <property type="protein sequence ID" value="KAL0859392.1"/>
    <property type="molecule type" value="Genomic_DNA"/>
</dbReference>
<sequence length="483" mass="53822">MLTPFFRQSWHASGVHINMIGVGMMMGYTSALLPALKAPDSPIKVDLDTASWISSSVGFSAIPGIIVSSYLMHVWGRRVSYLIVQVPGIIGWPCIYFANDVGLLLLGRILGGFTGGACVSLGSVAIGEYSSPQNRGMFLNLKTASVCIGSAIVHAFGHFYHWRTLALIATVPYLISFAIICTWVESPAWLASKKRFDASENAFIFLRGDDDLSRREITDLIRVQRIQITQKQKNLQEMIMEYIKKCGRKDFYKPLFIMTVLFILLEFSGRHIFPAYAAEIIIEVTGNKGQAFYYTLGIDIVIALSATISSAIVKVMRRRPMLFSTGFGSVVVLALVCAYLYMSSQDMISKDRPWVPISLFVLYFILANQGCTPVPIALLGEIFPLEHRSLASCLSGIVLSICINIGLLITPYLMLSLKVYGTFAVFGVITSTCLVILYFILPETKDRTLQEIEDYFKTGRLEDNNNQDLEAKEKMLVEMKNLH</sequence>
<gene>
    <name evidence="7" type="ORF">ABMA27_010581</name>
</gene>
<comment type="caution">
    <text evidence="7">The sequence shown here is derived from an EMBL/GenBank/DDBJ whole genome shotgun (WGS) entry which is preliminary data.</text>
</comment>
<feature type="transmembrane region" description="Helical" evidence="5">
    <location>
        <begin position="320"/>
        <end position="342"/>
    </location>
</feature>
<dbReference type="InterPro" id="IPR005828">
    <property type="entry name" value="MFS_sugar_transport-like"/>
</dbReference>
<feature type="domain" description="Major facilitator superfamily (MFS) profile" evidence="6">
    <location>
        <begin position="1"/>
        <end position="445"/>
    </location>
</feature>
<dbReference type="PANTHER" id="PTHR48021:SF68">
    <property type="entry name" value="MAJOR FACILITATOR SUPERFAMILY (MFS) PROFILE DOMAIN-CONTAINING PROTEIN"/>
    <property type="match status" value="1"/>
</dbReference>
<feature type="transmembrane region" description="Helical" evidence="5">
    <location>
        <begin position="52"/>
        <end position="72"/>
    </location>
</feature>
<reference evidence="7 8" key="1">
    <citation type="submission" date="2024-06" db="EMBL/GenBank/DDBJ databases">
        <title>A chromosome-level genome assembly of beet webworm, Loxostege sticticalis.</title>
        <authorList>
            <person name="Zhang Y."/>
        </authorList>
    </citation>
    <scope>NUCLEOTIDE SEQUENCE [LARGE SCALE GENOMIC DNA]</scope>
    <source>
        <strain evidence="7">AQ026</strain>
        <tissue evidence="7">Whole body</tissue>
    </source>
</reference>
<keyword evidence="4 5" id="KW-0472">Membrane</keyword>
<keyword evidence="2 5" id="KW-0812">Transmembrane</keyword>
<dbReference type="PANTHER" id="PTHR48021">
    <property type="match status" value="1"/>
</dbReference>
<feature type="transmembrane region" description="Helical" evidence="5">
    <location>
        <begin position="354"/>
        <end position="378"/>
    </location>
</feature>
<evidence type="ECO:0000313" key="8">
    <source>
        <dbReference type="Proteomes" id="UP001549920"/>
    </source>
</evidence>
<evidence type="ECO:0000256" key="5">
    <source>
        <dbReference type="SAM" id="Phobius"/>
    </source>
</evidence>